<feature type="coiled-coil region" evidence="1">
    <location>
        <begin position="339"/>
        <end position="380"/>
    </location>
</feature>
<evidence type="ECO:0000256" key="1">
    <source>
        <dbReference type="SAM" id="Coils"/>
    </source>
</evidence>
<dbReference type="AlphaFoldDB" id="A0A1A8W6M5"/>
<keyword evidence="1" id="KW-0175">Coiled coil</keyword>
<evidence type="ECO:0000313" key="5">
    <source>
        <dbReference type="Proteomes" id="UP000078546"/>
    </source>
</evidence>
<feature type="region of interest" description="Disordered" evidence="2">
    <location>
        <begin position="91"/>
        <end position="125"/>
    </location>
</feature>
<dbReference type="EMBL" id="FLQU01000643">
    <property type="protein sequence ID" value="SBS88622.1"/>
    <property type="molecule type" value="Genomic_DNA"/>
</dbReference>
<gene>
    <name evidence="4" type="ORF">POVCU1_045910</name>
    <name evidence="3" type="ORF">POVCU2_0049530</name>
</gene>
<feature type="compositionally biased region" description="Gly residues" evidence="2">
    <location>
        <begin position="669"/>
        <end position="683"/>
    </location>
</feature>
<feature type="coiled-coil region" evidence="1">
    <location>
        <begin position="244"/>
        <end position="303"/>
    </location>
</feature>
<feature type="coiled-coil region" evidence="1">
    <location>
        <begin position="523"/>
        <end position="571"/>
    </location>
</feature>
<evidence type="ECO:0000313" key="3">
    <source>
        <dbReference type="EMBL" id="SBS88622.1"/>
    </source>
</evidence>
<dbReference type="Proteomes" id="UP000078546">
    <property type="component" value="Unassembled WGS sequence"/>
</dbReference>
<accession>A0A1A8W6M5</accession>
<feature type="compositionally biased region" description="Acidic residues" evidence="2">
    <location>
        <begin position="140"/>
        <end position="150"/>
    </location>
</feature>
<evidence type="ECO:0000256" key="2">
    <source>
        <dbReference type="SAM" id="MobiDB-lite"/>
    </source>
</evidence>
<sequence>MDGESKSVGSDMSKQFVLEEISNLQNDICELNNNIKDENKYENIKKEANIDMLDLSYNEISNIFIGTHDLDNSVSAEYLVEDNAENTLIRKKEVGEKMKNGEEKRDERGEKNETSLNHPSDGNYELVKKNKRDFNELQGEVEGEEATEAEMEARSGVEAVSNPLEETNEDKSDAGKMKVKIQNLLKLIGILKEQINQKDQEIYRMEIDFKLRKEKSEKNLFTLEDVMVENESNSDRSEGDNFLMKKMKSILISQNEEIVSLNEELKKKTKEIFYLNEENMTKNEKLTELKKEIETNYKHLKEYKNIHNEMEVDANNKIYNAENYLNITNQKLIENDINIKEKKLNIEKQKRVIKELYNQLNKKEEKITELRSIIESIELNNSRDIIKYKQNNMDLINRLSLNNSLMNSQKIEIENMHMNYKQIEEELKNKDNELKKLHKNLLAKDEENNKMLHDMNRLKFDMEVKNIDVVNVKQKIKNMKRECSIHLKKQKERFTSVINEIYKEKDEIIKNHLEEMSKMTTHYNEVVSLNEDIKNEVNLLKDEILKKSCEIEKLQDRLLDYESKLLIYENNNEIKILKKNEDHLRKLLSKHIRRNEQLLNTTLLLQKSTLENNTLEKKIIELKAKTYRKDQEIKKLQETNSRKKAPSSSCSVNADILDTCGDVNQSIAGNGGSGSGSGSGSGNVRGNVRGKTKEKALGDNSYSDINIGIDSSVDLNVHMRQFGSICADEENSIFMSKKTNEKNNTFDLLVDNDSKGIHLNDTSPLSSSDDPVYIALCEYFNCFKQNNTLFKINKINDNTYLLNDKKVFIKFINGDLYVEDDAYPVKLQDYLLKITAQ</sequence>
<evidence type="ECO:0000313" key="6">
    <source>
        <dbReference type="Proteomes" id="UP000078560"/>
    </source>
</evidence>
<proteinExistence type="predicted"/>
<feature type="compositionally biased region" description="Basic and acidic residues" evidence="2">
    <location>
        <begin position="91"/>
        <end position="113"/>
    </location>
</feature>
<name>A0A1A8W6M5_PLAOA</name>
<dbReference type="Proteomes" id="UP000078560">
    <property type="component" value="Unassembled WGS sequence"/>
</dbReference>
<feature type="region of interest" description="Disordered" evidence="2">
    <location>
        <begin position="668"/>
        <end position="695"/>
    </location>
</feature>
<dbReference type="VEuPathDB" id="PlasmoDB:PocGH01_14053400"/>
<evidence type="ECO:0000313" key="4">
    <source>
        <dbReference type="EMBL" id="SBS98405.1"/>
    </source>
</evidence>
<feature type="region of interest" description="Disordered" evidence="2">
    <location>
        <begin position="140"/>
        <end position="174"/>
    </location>
</feature>
<organism evidence="3 6">
    <name type="scientific">Plasmodium ovale curtisi</name>
    <dbReference type="NCBI Taxonomy" id="864141"/>
    <lineage>
        <taxon>Eukaryota</taxon>
        <taxon>Sar</taxon>
        <taxon>Alveolata</taxon>
        <taxon>Apicomplexa</taxon>
        <taxon>Aconoidasida</taxon>
        <taxon>Haemosporida</taxon>
        <taxon>Plasmodiidae</taxon>
        <taxon>Plasmodium</taxon>
        <taxon>Plasmodium (Plasmodium)</taxon>
    </lineage>
</organism>
<reference evidence="5 6" key="1">
    <citation type="submission" date="2016-05" db="EMBL/GenBank/DDBJ databases">
        <authorList>
            <person name="Naeem Raeece"/>
        </authorList>
    </citation>
    <scope>NUCLEOTIDE SEQUENCE [LARGE SCALE GENOMIC DNA]</scope>
</reference>
<reference evidence="3" key="2">
    <citation type="submission" date="2016-05" db="EMBL/GenBank/DDBJ databases">
        <authorList>
            <person name="Lavstsen T."/>
            <person name="Jespersen J.S."/>
        </authorList>
    </citation>
    <scope>NUCLEOTIDE SEQUENCE [LARGE SCALE GENOMIC DNA]</scope>
</reference>
<protein>
    <submittedName>
        <fullName evidence="3">Uncharacterized protein</fullName>
    </submittedName>
</protein>
<dbReference type="EMBL" id="FLQV01000836">
    <property type="protein sequence ID" value="SBS98405.1"/>
    <property type="molecule type" value="Genomic_DNA"/>
</dbReference>
<feature type="coiled-coil region" evidence="1">
    <location>
        <begin position="406"/>
        <end position="482"/>
    </location>
</feature>